<dbReference type="GO" id="GO:0055129">
    <property type="term" value="P:L-proline biosynthetic process"/>
    <property type="evidence" value="ECO:0007669"/>
    <property type="project" value="UniProtKB-UniRule"/>
</dbReference>
<dbReference type="AlphaFoldDB" id="A0AAW9K0K0"/>
<evidence type="ECO:0000256" key="9">
    <source>
        <dbReference type="HAMAP-Rule" id="MF_01925"/>
    </source>
</evidence>
<keyword evidence="7 9" id="KW-0560">Oxidoreductase</keyword>
<reference evidence="15" key="1">
    <citation type="submission" date="2023-08" db="EMBL/GenBank/DDBJ databases">
        <title>Genomic characterization of piscicolin 126 produced by Carnobacterium maltaromaticum CM22 strain isolated from salmon (Salmo salar).</title>
        <authorList>
            <person name="Gonzalez-Gragera E."/>
            <person name="Garcia-Lopez J.D."/>
            <person name="Teso-Perez C."/>
            <person name="Gimenez-Hernandez I."/>
            <person name="Peralta-Sanchez J.M."/>
            <person name="Valdivia E."/>
            <person name="Montalban-Lopez M."/>
            <person name="Martin-Platero A.M."/>
            <person name="Banos A."/>
            <person name="Martinez-Bueno M."/>
        </authorList>
    </citation>
    <scope>NUCLEOTIDE SEQUENCE</scope>
    <source>
        <strain evidence="15">CM22</strain>
    </source>
</reference>
<feature type="domain" description="Pyrroline-5-carboxylate reductase catalytic N-terminal" evidence="13">
    <location>
        <begin position="2"/>
        <end position="98"/>
    </location>
</feature>
<comment type="catalytic activity">
    <reaction evidence="9 12">
        <text>L-proline + NADP(+) = (S)-1-pyrroline-5-carboxylate + NADPH + 2 H(+)</text>
        <dbReference type="Rhea" id="RHEA:14109"/>
        <dbReference type="ChEBI" id="CHEBI:15378"/>
        <dbReference type="ChEBI" id="CHEBI:17388"/>
        <dbReference type="ChEBI" id="CHEBI:57783"/>
        <dbReference type="ChEBI" id="CHEBI:58349"/>
        <dbReference type="ChEBI" id="CHEBI:60039"/>
        <dbReference type="EC" id="1.5.1.2"/>
    </reaction>
</comment>
<name>A0AAW9K0K0_CARML</name>
<dbReference type="PIRSF" id="PIRSF000193">
    <property type="entry name" value="Pyrrol-5-carb_rd"/>
    <property type="match status" value="1"/>
</dbReference>
<dbReference type="InterPro" id="IPR036291">
    <property type="entry name" value="NAD(P)-bd_dom_sf"/>
</dbReference>
<sequence length="270" mass="28834">MKIGFIGTGNMARAIIKGIIESKQLPNENIFVFNRDSDKTTSFAIETNTHPCTSSQKLAESVDVLVLAVKPGVIPTVLKELHTTFLKHQPLLVSIAAGTTIAAIEDTLGSMQKHPIIRVMPNLNALIGKGMAAVCSNQFASKQQISFVLDLFNSIGIAIELEEHHFSTFTAIAGSSPAYTFLFIDSLARGAVKNGMPKDLATKIATQAVLGSAEMLLASDKSPWDLIDQVSSPGGTTVAGLVALEDEAFISTVIKGVDATIKRDHELMND</sequence>
<dbReference type="GO" id="GO:0004735">
    <property type="term" value="F:pyrroline-5-carboxylate reductase activity"/>
    <property type="evidence" value="ECO:0007669"/>
    <property type="project" value="UniProtKB-UniRule"/>
</dbReference>
<dbReference type="PANTHER" id="PTHR11645">
    <property type="entry name" value="PYRROLINE-5-CARBOXYLATE REDUCTASE"/>
    <property type="match status" value="1"/>
</dbReference>
<dbReference type="PROSITE" id="PS00521">
    <property type="entry name" value="P5CR"/>
    <property type="match status" value="1"/>
</dbReference>
<keyword evidence="5 9" id="KW-0641">Proline biosynthesis</keyword>
<comment type="subcellular location">
    <subcellularLocation>
        <location evidence="1 9">Cytoplasm</location>
    </subcellularLocation>
</comment>
<organism evidence="15 16">
    <name type="scientific">Carnobacterium maltaromaticum</name>
    <name type="common">Carnobacterium piscicola</name>
    <dbReference type="NCBI Taxonomy" id="2751"/>
    <lineage>
        <taxon>Bacteria</taxon>
        <taxon>Bacillati</taxon>
        <taxon>Bacillota</taxon>
        <taxon>Bacilli</taxon>
        <taxon>Lactobacillales</taxon>
        <taxon>Carnobacteriaceae</taxon>
        <taxon>Carnobacterium</taxon>
    </lineage>
</organism>
<evidence type="ECO:0000259" key="14">
    <source>
        <dbReference type="Pfam" id="PF14748"/>
    </source>
</evidence>
<dbReference type="FunFam" id="1.10.3730.10:FF:000001">
    <property type="entry name" value="Pyrroline-5-carboxylate reductase"/>
    <property type="match status" value="1"/>
</dbReference>
<dbReference type="HAMAP" id="MF_01925">
    <property type="entry name" value="P5C_reductase"/>
    <property type="match status" value="1"/>
</dbReference>
<evidence type="ECO:0000256" key="10">
    <source>
        <dbReference type="NCBIfam" id="TIGR00112"/>
    </source>
</evidence>
<dbReference type="EC" id="1.5.1.2" evidence="9 10"/>
<dbReference type="SUPFAM" id="SSF51735">
    <property type="entry name" value="NAD(P)-binding Rossmann-fold domains"/>
    <property type="match status" value="1"/>
</dbReference>
<evidence type="ECO:0000256" key="1">
    <source>
        <dbReference type="ARBA" id="ARBA00004496"/>
    </source>
</evidence>
<dbReference type="Gene3D" id="3.40.50.720">
    <property type="entry name" value="NAD(P)-binding Rossmann-like Domain"/>
    <property type="match status" value="1"/>
</dbReference>
<dbReference type="SUPFAM" id="SSF48179">
    <property type="entry name" value="6-phosphogluconate dehydrogenase C-terminal domain-like"/>
    <property type="match status" value="1"/>
</dbReference>
<dbReference type="EMBL" id="JAVBVO010000003">
    <property type="protein sequence ID" value="MDZ5759405.1"/>
    <property type="molecule type" value="Genomic_DNA"/>
</dbReference>
<dbReference type="Proteomes" id="UP001290462">
    <property type="component" value="Unassembled WGS sequence"/>
</dbReference>
<keyword evidence="4 9" id="KW-0028">Amino-acid biosynthesis</keyword>
<comment type="catalytic activity">
    <reaction evidence="9">
        <text>L-proline + NAD(+) = (S)-1-pyrroline-5-carboxylate + NADH + 2 H(+)</text>
        <dbReference type="Rhea" id="RHEA:14105"/>
        <dbReference type="ChEBI" id="CHEBI:15378"/>
        <dbReference type="ChEBI" id="CHEBI:17388"/>
        <dbReference type="ChEBI" id="CHEBI:57540"/>
        <dbReference type="ChEBI" id="CHEBI:57945"/>
        <dbReference type="ChEBI" id="CHEBI:60039"/>
        <dbReference type="EC" id="1.5.1.2"/>
    </reaction>
</comment>
<dbReference type="InterPro" id="IPR008927">
    <property type="entry name" value="6-PGluconate_DH-like_C_sf"/>
</dbReference>
<evidence type="ECO:0000256" key="3">
    <source>
        <dbReference type="ARBA" id="ARBA00022490"/>
    </source>
</evidence>
<evidence type="ECO:0000259" key="13">
    <source>
        <dbReference type="Pfam" id="PF03807"/>
    </source>
</evidence>
<dbReference type="InterPro" id="IPR029036">
    <property type="entry name" value="P5CR_dimer"/>
</dbReference>
<evidence type="ECO:0000256" key="5">
    <source>
        <dbReference type="ARBA" id="ARBA00022650"/>
    </source>
</evidence>
<evidence type="ECO:0000256" key="2">
    <source>
        <dbReference type="ARBA" id="ARBA00005525"/>
    </source>
</evidence>
<evidence type="ECO:0000256" key="7">
    <source>
        <dbReference type="ARBA" id="ARBA00023002"/>
    </source>
</evidence>
<evidence type="ECO:0000313" key="16">
    <source>
        <dbReference type="Proteomes" id="UP001290462"/>
    </source>
</evidence>
<comment type="caution">
    <text evidence="15">The sequence shown here is derived from an EMBL/GenBank/DDBJ whole genome shotgun (WGS) entry which is preliminary data.</text>
</comment>
<evidence type="ECO:0000256" key="12">
    <source>
        <dbReference type="RuleBase" id="RU003903"/>
    </source>
</evidence>
<comment type="pathway">
    <text evidence="9 12">Amino-acid biosynthesis; L-proline biosynthesis; L-proline from L-glutamate 5-semialdehyde: step 1/1.</text>
</comment>
<protein>
    <recommendedName>
        <fullName evidence="9 10">Pyrroline-5-carboxylate reductase</fullName>
        <shortName evidence="9">P5C reductase</shortName>
        <shortName evidence="9">P5CR</shortName>
        <ecNumber evidence="9 10">1.5.1.2</ecNumber>
    </recommendedName>
    <alternativeName>
        <fullName evidence="9">PCA reductase</fullName>
    </alternativeName>
</protein>
<evidence type="ECO:0000256" key="11">
    <source>
        <dbReference type="PIRSR" id="PIRSR000193-1"/>
    </source>
</evidence>
<keyword evidence="6 9" id="KW-0521">NADP</keyword>
<dbReference type="RefSeq" id="WP_201734003.1">
    <property type="nucleotide sequence ID" value="NZ_CAJGUS010000044.1"/>
</dbReference>
<evidence type="ECO:0000256" key="6">
    <source>
        <dbReference type="ARBA" id="ARBA00022857"/>
    </source>
</evidence>
<dbReference type="Gene3D" id="1.10.3730.10">
    <property type="entry name" value="ProC C-terminal domain-like"/>
    <property type="match status" value="1"/>
</dbReference>
<proteinExistence type="inferred from homology"/>
<comment type="function">
    <text evidence="8 9">Catalyzes the reduction of 1-pyrroline-5-carboxylate (PCA) to L-proline.</text>
</comment>
<keyword evidence="3 9" id="KW-0963">Cytoplasm</keyword>
<dbReference type="NCBIfam" id="TIGR00112">
    <property type="entry name" value="proC"/>
    <property type="match status" value="1"/>
</dbReference>
<comment type="similarity">
    <text evidence="2 9 12">Belongs to the pyrroline-5-carboxylate reductase family.</text>
</comment>
<dbReference type="GO" id="GO:0005737">
    <property type="term" value="C:cytoplasm"/>
    <property type="evidence" value="ECO:0007669"/>
    <property type="project" value="UniProtKB-SubCell"/>
</dbReference>
<dbReference type="InterPro" id="IPR053790">
    <property type="entry name" value="P5CR-like_CS"/>
</dbReference>
<feature type="binding site" evidence="11">
    <location>
        <begin position="6"/>
        <end position="11"/>
    </location>
    <ligand>
        <name>NADP(+)</name>
        <dbReference type="ChEBI" id="CHEBI:58349"/>
    </ligand>
</feature>
<dbReference type="Pfam" id="PF03807">
    <property type="entry name" value="F420_oxidored"/>
    <property type="match status" value="1"/>
</dbReference>
<feature type="domain" description="Pyrroline-5-carboxylate reductase dimerisation" evidence="14">
    <location>
        <begin position="163"/>
        <end position="267"/>
    </location>
</feature>
<dbReference type="FunFam" id="3.40.50.720:FF:000190">
    <property type="entry name" value="Pyrroline-5-carboxylate reductase"/>
    <property type="match status" value="1"/>
</dbReference>
<evidence type="ECO:0000256" key="4">
    <source>
        <dbReference type="ARBA" id="ARBA00022605"/>
    </source>
</evidence>
<evidence type="ECO:0000256" key="8">
    <source>
        <dbReference type="ARBA" id="ARBA00058118"/>
    </source>
</evidence>
<dbReference type="PANTHER" id="PTHR11645:SF0">
    <property type="entry name" value="PYRROLINE-5-CARBOXYLATE REDUCTASE 3"/>
    <property type="match status" value="1"/>
</dbReference>
<evidence type="ECO:0000313" key="15">
    <source>
        <dbReference type="EMBL" id="MDZ5759405.1"/>
    </source>
</evidence>
<dbReference type="Pfam" id="PF14748">
    <property type="entry name" value="P5CR_dimer"/>
    <property type="match status" value="1"/>
</dbReference>
<gene>
    <name evidence="9 15" type="primary">proC</name>
    <name evidence="15" type="ORF">RAK27_12095</name>
</gene>
<dbReference type="InterPro" id="IPR028939">
    <property type="entry name" value="P5C_Rdtase_cat_N"/>
</dbReference>
<dbReference type="InterPro" id="IPR000304">
    <property type="entry name" value="Pyrroline-COOH_reductase"/>
</dbReference>
<accession>A0AAW9K0K0</accession>
<feature type="binding site" evidence="11">
    <location>
        <begin position="68"/>
        <end position="71"/>
    </location>
    <ligand>
        <name>NADP(+)</name>
        <dbReference type="ChEBI" id="CHEBI:58349"/>
    </ligand>
</feature>